<dbReference type="Proteomes" id="UP001189122">
    <property type="component" value="Unassembled WGS sequence"/>
</dbReference>
<evidence type="ECO:0000313" key="2">
    <source>
        <dbReference type="EMBL" id="CAA2623631.1"/>
    </source>
</evidence>
<accession>A0A7I8J1H8</accession>
<reference evidence="2 3" key="1">
    <citation type="submission" date="2019-12" db="EMBL/GenBank/DDBJ databases">
        <authorList>
            <person name="Scholz U."/>
            <person name="Mascher M."/>
            <person name="Fiebig A."/>
        </authorList>
    </citation>
    <scope>NUCLEOTIDE SEQUENCE</scope>
</reference>
<keyword evidence="3" id="KW-1185">Reference proteome</keyword>
<evidence type="ECO:0000313" key="3">
    <source>
        <dbReference type="Proteomes" id="UP001189122"/>
    </source>
</evidence>
<evidence type="ECO:0000256" key="1">
    <source>
        <dbReference type="SAM" id="MobiDB-lite"/>
    </source>
</evidence>
<dbReference type="AlphaFoldDB" id="A0A7I8J1H8"/>
<dbReference type="EMBL" id="CACRZD030000007">
    <property type="protein sequence ID" value="CAA6663170.1"/>
    <property type="molecule type" value="Genomic_DNA"/>
</dbReference>
<proteinExistence type="predicted"/>
<dbReference type="EMBL" id="LR743594">
    <property type="protein sequence ID" value="CAA2623631.1"/>
    <property type="molecule type" value="Genomic_DNA"/>
</dbReference>
<sequence>MGDFMLPMQILTSGPRLDRIREETLARYRRQTAALDGRQSGDVAKQVKLQEQSERMAPAEGAQGKEKPKATTKKPRSSPCFAPEFDGINFFETIISA</sequence>
<feature type="region of interest" description="Disordered" evidence="1">
    <location>
        <begin position="32"/>
        <end position="81"/>
    </location>
</feature>
<name>A0A7I8J1H8_SPIIN</name>
<organism evidence="2">
    <name type="scientific">Spirodela intermedia</name>
    <name type="common">Intermediate duckweed</name>
    <dbReference type="NCBI Taxonomy" id="51605"/>
    <lineage>
        <taxon>Eukaryota</taxon>
        <taxon>Viridiplantae</taxon>
        <taxon>Streptophyta</taxon>
        <taxon>Embryophyta</taxon>
        <taxon>Tracheophyta</taxon>
        <taxon>Spermatophyta</taxon>
        <taxon>Magnoliopsida</taxon>
        <taxon>Liliopsida</taxon>
        <taxon>Araceae</taxon>
        <taxon>Lemnoideae</taxon>
        <taxon>Spirodela</taxon>
    </lineage>
</organism>
<gene>
    <name evidence="2" type="ORF">SI7747_07009555</name>
</gene>
<protein>
    <submittedName>
        <fullName evidence="2">Uncharacterized protein</fullName>
    </submittedName>
</protein>